<proteinExistence type="predicted"/>
<evidence type="ECO:0000313" key="2">
    <source>
        <dbReference type="EMBL" id="KAF9575478.1"/>
    </source>
</evidence>
<feature type="region of interest" description="Disordered" evidence="1">
    <location>
        <begin position="159"/>
        <end position="181"/>
    </location>
</feature>
<dbReference type="OrthoDB" id="2449952at2759"/>
<keyword evidence="3" id="KW-1185">Reference proteome</keyword>
<organism evidence="2 3">
    <name type="scientific">Lunasporangiospora selenospora</name>
    <dbReference type="NCBI Taxonomy" id="979761"/>
    <lineage>
        <taxon>Eukaryota</taxon>
        <taxon>Fungi</taxon>
        <taxon>Fungi incertae sedis</taxon>
        <taxon>Mucoromycota</taxon>
        <taxon>Mortierellomycotina</taxon>
        <taxon>Mortierellomycetes</taxon>
        <taxon>Mortierellales</taxon>
        <taxon>Mortierellaceae</taxon>
        <taxon>Lunasporangiospora</taxon>
    </lineage>
</organism>
<gene>
    <name evidence="2" type="ORF">BGW38_008212</name>
</gene>
<feature type="compositionally biased region" description="Low complexity" evidence="1">
    <location>
        <begin position="289"/>
        <end position="309"/>
    </location>
</feature>
<dbReference type="AlphaFoldDB" id="A0A9P6K9Q5"/>
<accession>A0A9P6K9Q5</accession>
<feature type="region of interest" description="Disordered" evidence="1">
    <location>
        <begin position="266"/>
        <end position="312"/>
    </location>
</feature>
<comment type="caution">
    <text evidence="2">The sequence shown here is derived from an EMBL/GenBank/DDBJ whole genome shotgun (WGS) entry which is preliminary data.</text>
</comment>
<evidence type="ECO:0000313" key="3">
    <source>
        <dbReference type="Proteomes" id="UP000780801"/>
    </source>
</evidence>
<protein>
    <submittedName>
        <fullName evidence="2">Uncharacterized protein</fullName>
    </submittedName>
</protein>
<dbReference type="Proteomes" id="UP000780801">
    <property type="component" value="Unassembled WGS sequence"/>
</dbReference>
<feature type="non-terminal residue" evidence="2">
    <location>
        <position position="443"/>
    </location>
</feature>
<sequence length="443" mass="48402">MDGIHQAGDQGLGMINHSGLGVGNVYGAAFTMGFSNGNHYNAPTTGATTAPANGSSIGALPSSNGAHSVHGTSDYSFLFDHSQVSANAQDPNQIQAHHGQERKRAREWSAEETQGQYLDQVEEFQWTQTMAIRSLLLQQQQQQQQKQLLFHYQQQQQHQQQRQQSYLSPNSQSHQRPTYNQARSLPQRQQYSVQFEPQEPQSGLQVSVLLANDGHDSIESIQDNLQGGSGSVSISQPHRGPLFYNDGPTVTGSLNVGQLTQRLKSQQQEQQPTVTMGMGGAFPSTGLVPPSQQQPRLSSSSTMPTLLSRQDSLGLASRSESFSASGEVGGYVMSSGLGTILPAGIGSTQTTTPGTLTATTGLVQTQEQSNIVVRQDAVTSYQQQQEQQQIQMHIQLQQQPQYQQQQQLVQQQGTQPSSSQELKQPPLQQRLQPPPQHVLQPAY</sequence>
<reference evidence="2" key="1">
    <citation type="journal article" date="2020" name="Fungal Divers.">
        <title>Resolving the Mortierellaceae phylogeny through synthesis of multi-gene phylogenetics and phylogenomics.</title>
        <authorList>
            <person name="Vandepol N."/>
            <person name="Liber J."/>
            <person name="Desiro A."/>
            <person name="Na H."/>
            <person name="Kennedy M."/>
            <person name="Barry K."/>
            <person name="Grigoriev I.V."/>
            <person name="Miller A.N."/>
            <person name="O'Donnell K."/>
            <person name="Stajich J.E."/>
            <person name="Bonito G."/>
        </authorList>
    </citation>
    <scope>NUCLEOTIDE SEQUENCE</scope>
    <source>
        <strain evidence="2">KOD1015</strain>
    </source>
</reference>
<evidence type="ECO:0000256" key="1">
    <source>
        <dbReference type="SAM" id="MobiDB-lite"/>
    </source>
</evidence>
<dbReference type="EMBL" id="JAABOA010005599">
    <property type="protein sequence ID" value="KAF9575478.1"/>
    <property type="molecule type" value="Genomic_DNA"/>
</dbReference>
<feature type="compositionally biased region" description="Polar residues" evidence="1">
    <location>
        <begin position="165"/>
        <end position="181"/>
    </location>
</feature>
<name>A0A9P6K9Q5_9FUNG</name>
<feature type="region of interest" description="Disordered" evidence="1">
    <location>
        <begin position="407"/>
        <end position="443"/>
    </location>
</feature>